<keyword evidence="8 10" id="KW-0472">Membrane</keyword>
<evidence type="ECO:0000256" key="3">
    <source>
        <dbReference type="ARBA" id="ARBA00022679"/>
    </source>
</evidence>
<sequence>MNQNQQQPNSSISSSTTNEIQTAIPSTLNLERSPSFVTRSTKNHQHHRRSNSNSLSTSNTSINILPPSTSQRAKNTSLNPYRTTSDQIEDQSITGCCFVGSIRSDRKKTLSACLLALCSLYFCSFITTIVEERLPNPKDFPPLPDLLLDNVKYIPWAFSVTGTIIAIETATLIVIIILHRHRLIIIRRLFLMVAALYCLRSLTLIFTSLPVTTKMSNCRPERLSGFAARLKKATLIFLSHGMLSFGVKTCDSSRSYHLLHFLSWILALTGMFFILAGHQTYSTAILVAWVLSSRLFIYYHTFANNQAYLQRDKARMRIWFPFFSYFEKNVKQAIPNEYCLPDSIYQAFIEVKDFICAITLEALFAVLCAVLSLIMGALFLSFSYVIDKNDNQIQADTFALIIVAMIIWHIILPITSWFLIFKRHPHIFRHPYLEVLSFFRSLRRKSSVQSVQDDESFYAQNSPTSSADQMSNDDNVQYSKHTSFKFDPIRFHFRFMIIVGSFGQTLATIVGAIYRVASNFSNETAMNETAMNNTFMKPLIWIGLATYLYNLIPLSLALYYVLDIYMSIVKKSDKISSTFLKSDREIDSGRTELKQWADAIFDLNEKSEERKHLLWANKYASAYVTFYLFWAAVCCWYIFATKNYKRIDLYIIAGGHFLAFIILIVFMWRTNVVLDYMKKIILHVHLRRKNLVKELYGLSALLESLKPYASLFTVPVSFPAVCIAGATVILQNMTPLIKKRLNLGIN</sequence>
<evidence type="ECO:0000313" key="12">
    <source>
        <dbReference type="EMBL" id="CAF1076194.1"/>
    </source>
</evidence>
<feature type="compositionally biased region" description="Polar residues" evidence="9">
    <location>
        <begin position="66"/>
        <end position="83"/>
    </location>
</feature>
<dbReference type="PANTHER" id="PTHR21290:SF25">
    <property type="entry name" value="SPHINGOMYELIN SYNTHASE-RELATED PROTEIN 1"/>
    <property type="match status" value="1"/>
</dbReference>
<dbReference type="EMBL" id="CAJNOV010001723">
    <property type="protein sequence ID" value="CAF1076194.1"/>
    <property type="molecule type" value="Genomic_DNA"/>
</dbReference>
<evidence type="ECO:0000256" key="6">
    <source>
        <dbReference type="ARBA" id="ARBA00022989"/>
    </source>
</evidence>
<feature type="transmembrane region" description="Helical" evidence="10">
    <location>
        <begin position="153"/>
        <end position="177"/>
    </location>
</feature>
<comment type="similarity">
    <text evidence="2">Belongs to the sphingomyelin synthase family.</text>
</comment>
<feature type="region of interest" description="Disordered" evidence="9">
    <location>
        <begin position="453"/>
        <end position="472"/>
    </location>
</feature>
<feature type="transmembrane region" description="Helical" evidence="10">
    <location>
        <begin position="259"/>
        <end position="278"/>
    </location>
</feature>
<evidence type="ECO:0000259" key="11">
    <source>
        <dbReference type="Pfam" id="PF14360"/>
    </source>
</evidence>
<evidence type="ECO:0000256" key="8">
    <source>
        <dbReference type="ARBA" id="ARBA00023136"/>
    </source>
</evidence>
<feature type="compositionally biased region" description="Polar residues" evidence="9">
    <location>
        <begin position="25"/>
        <end position="40"/>
    </location>
</feature>
<keyword evidence="3" id="KW-0808">Transferase</keyword>
<accession>A0A814MD46</accession>
<dbReference type="GO" id="GO:0000139">
    <property type="term" value="C:Golgi membrane"/>
    <property type="evidence" value="ECO:0007669"/>
    <property type="project" value="TreeGrafter"/>
</dbReference>
<feature type="transmembrane region" description="Helical" evidence="10">
    <location>
        <begin position="539"/>
        <end position="562"/>
    </location>
</feature>
<evidence type="ECO:0000256" key="4">
    <source>
        <dbReference type="ARBA" id="ARBA00022692"/>
    </source>
</evidence>
<feature type="domain" description="Sphingomyelin synthase-like" evidence="11">
    <location>
        <begin position="245"/>
        <end position="301"/>
    </location>
</feature>
<evidence type="ECO:0000256" key="5">
    <source>
        <dbReference type="ARBA" id="ARBA00022919"/>
    </source>
</evidence>
<feature type="region of interest" description="Disordered" evidence="9">
    <location>
        <begin position="1"/>
        <end position="20"/>
    </location>
</feature>
<dbReference type="InterPro" id="IPR025749">
    <property type="entry name" value="Sphingomyelin_synth-like_dom"/>
</dbReference>
<dbReference type="Proteomes" id="UP000663855">
    <property type="component" value="Unassembled WGS sequence"/>
</dbReference>
<evidence type="ECO:0000256" key="2">
    <source>
        <dbReference type="ARBA" id="ARBA00005441"/>
    </source>
</evidence>
<comment type="caution">
    <text evidence="12">The sequence shown here is derived from an EMBL/GenBank/DDBJ whole genome shotgun (WGS) entry which is preliminary data.</text>
</comment>
<keyword evidence="6 10" id="KW-1133">Transmembrane helix</keyword>
<dbReference type="GO" id="GO:0005886">
    <property type="term" value="C:plasma membrane"/>
    <property type="evidence" value="ECO:0007669"/>
    <property type="project" value="TreeGrafter"/>
</dbReference>
<keyword evidence="5" id="KW-0746">Sphingolipid metabolism</keyword>
<evidence type="ECO:0000256" key="10">
    <source>
        <dbReference type="SAM" id="Phobius"/>
    </source>
</evidence>
<gene>
    <name evidence="12" type="ORF">CJN711_LOCUS5969</name>
</gene>
<dbReference type="PANTHER" id="PTHR21290">
    <property type="entry name" value="SPHINGOMYELIN SYNTHETASE"/>
    <property type="match status" value="1"/>
</dbReference>
<feature type="compositionally biased region" description="Polar residues" evidence="9">
    <location>
        <begin position="458"/>
        <end position="472"/>
    </location>
</feature>
<dbReference type="GO" id="GO:0033188">
    <property type="term" value="F:sphingomyelin synthase activity"/>
    <property type="evidence" value="ECO:0007669"/>
    <property type="project" value="TreeGrafter"/>
</dbReference>
<keyword evidence="4 10" id="KW-0812">Transmembrane</keyword>
<feature type="transmembrane region" description="Helical" evidence="10">
    <location>
        <begin position="647"/>
        <end position="668"/>
    </location>
</feature>
<dbReference type="GO" id="GO:0046513">
    <property type="term" value="P:ceramide biosynthetic process"/>
    <property type="evidence" value="ECO:0007669"/>
    <property type="project" value="TreeGrafter"/>
</dbReference>
<dbReference type="InterPro" id="IPR045221">
    <property type="entry name" value="Sphingomyelin_synth-like"/>
</dbReference>
<dbReference type="GO" id="GO:0047493">
    <property type="term" value="F:ceramide cholinephosphotransferase activity"/>
    <property type="evidence" value="ECO:0007669"/>
    <property type="project" value="TreeGrafter"/>
</dbReference>
<feature type="transmembrane region" description="Helical" evidence="10">
    <location>
        <begin position="398"/>
        <end position="420"/>
    </location>
</feature>
<comment type="subcellular location">
    <subcellularLocation>
        <location evidence="1">Membrane</location>
        <topology evidence="1">Multi-pass membrane protein</topology>
    </subcellularLocation>
</comment>
<protein>
    <recommendedName>
        <fullName evidence="11">Sphingomyelin synthase-like domain-containing protein</fullName>
    </recommendedName>
</protein>
<feature type="transmembrane region" description="Helical" evidence="10">
    <location>
        <begin position="620"/>
        <end position="640"/>
    </location>
</feature>
<feature type="transmembrane region" description="Helical" evidence="10">
    <location>
        <begin position="189"/>
        <end position="209"/>
    </location>
</feature>
<feature type="transmembrane region" description="Helical" evidence="10">
    <location>
        <begin position="110"/>
        <end position="130"/>
    </location>
</feature>
<evidence type="ECO:0000313" key="13">
    <source>
        <dbReference type="Proteomes" id="UP000663855"/>
    </source>
</evidence>
<name>A0A814MD46_9BILA</name>
<feature type="region of interest" description="Disordered" evidence="9">
    <location>
        <begin position="25"/>
        <end position="83"/>
    </location>
</feature>
<organism evidence="12 13">
    <name type="scientific">Rotaria magnacalcarata</name>
    <dbReference type="NCBI Taxonomy" id="392030"/>
    <lineage>
        <taxon>Eukaryota</taxon>
        <taxon>Metazoa</taxon>
        <taxon>Spiralia</taxon>
        <taxon>Gnathifera</taxon>
        <taxon>Rotifera</taxon>
        <taxon>Eurotatoria</taxon>
        <taxon>Bdelloidea</taxon>
        <taxon>Philodinida</taxon>
        <taxon>Philodinidae</taxon>
        <taxon>Rotaria</taxon>
    </lineage>
</organism>
<dbReference type="Pfam" id="PF14360">
    <property type="entry name" value="PAP2_C"/>
    <property type="match status" value="1"/>
</dbReference>
<proteinExistence type="inferred from homology"/>
<dbReference type="GO" id="GO:0005789">
    <property type="term" value="C:endoplasmic reticulum membrane"/>
    <property type="evidence" value="ECO:0007669"/>
    <property type="project" value="TreeGrafter"/>
</dbReference>
<evidence type="ECO:0000256" key="1">
    <source>
        <dbReference type="ARBA" id="ARBA00004141"/>
    </source>
</evidence>
<feature type="compositionally biased region" description="Basic residues" evidence="9">
    <location>
        <begin position="41"/>
        <end position="50"/>
    </location>
</feature>
<evidence type="ECO:0000256" key="9">
    <source>
        <dbReference type="SAM" id="MobiDB-lite"/>
    </source>
</evidence>
<feature type="compositionally biased region" description="Low complexity" evidence="9">
    <location>
        <begin position="51"/>
        <end position="65"/>
    </location>
</feature>
<feature type="transmembrane region" description="Helical" evidence="10">
    <location>
        <begin position="708"/>
        <end position="730"/>
    </location>
</feature>
<dbReference type="AlphaFoldDB" id="A0A814MD46"/>
<keyword evidence="7" id="KW-0443">Lipid metabolism</keyword>
<feature type="transmembrane region" description="Helical" evidence="10">
    <location>
        <begin position="284"/>
        <end position="303"/>
    </location>
</feature>
<reference evidence="12" key="1">
    <citation type="submission" date="2021-02" db="EMBL/GenBank/DDBJ databases">
        <authorList>
            <person name="Nowell W R."/>
        </authorList>
    </citation>
    <scope>NUCLEOTIDE SEQUENCE</scope>
</reference>
<evidence type="ECO:0000256" key="7">
    <source>
        <dbReference type="ARBA" id="ARBA00023098"/>
    </source>
</evidence>
<feature type="transmembrane region" description="Helical" evidence="10">
    <location>
        <begin position="362"/>
        <end position="386"/>
    </location>
</feature>